<evidence type="ECO:0000313" key="3">
    <source>
        <dbReference type="Proteomes" id="UP000729402"/>
    </source>
</evidence>
<dbReference type="AlphaFoldDB" id="A0A8J6BUG3"/>
<feature type="compositionally biased region" description="Basic and acidic residues" evidence="1">
    <location>
        <begin position="21"/>
        <end position="30"/>
    </location>
</feature>
<accession>A0A8J6BUG3</accession>
<keyword evidence="3" id="KW-1185">Reference proteome</keyword>
<organism evidence="2 3">
    <name type="scientific">Zizania palustris</name>
    <name type="common">Northern wild rice</name>
    <dbReference type="NCBI Taxonomy" id="103762"/>
    <lineage>
        <taxon>Eukaryota</taxon>
        <taxon>Viridiplantae</taxon>
        <taxon>Streptophyta</taxon>
        <taxon>Embryophyta</taxon>
        <taxon>Tracheophyta</taxon>
        <taxon>Spermatophyta</taxon>
        <taxon>Magnoliopsida</taxon>
        <taxon>Liliopsida</taxon>
        <taxon>Poales</taxon>
        <taxon>Poaceae</taxon>
        <taxon>BOP clade</taxon>
        <taxon>Oryzoideae</taxon>
        <taxon>Oryzeae</taxon>
        <taxon>Zizaniinae</taxon>
        <taxon>Zizania</taxon>
    </lineage>
</organism>
<sequence length="161" mass="17839">MARGSKKKARAQEQAFAVRNAAKELSEWDSRRKKRGATVGGDNPDDSGECKEPYSSEGRLRPEDPKPYAEGARASERGDRRPLGAPRRAGGALGGERPAKCRRLTFGRTKGSRRRLCMGKTQSRPYRNKIVIACALAIAGSLDALQKLFRQNYYSNLLQQT</sequence>
<proteinExistence type="predicted"/>
<feature type="region of interest" description="Disordered" evidence="1">
    <location>
        <begin position="1"/>
        <end position="100"/>
    </location>
</feature>
<comment type="caution">
    <text evidence="2">The sequence shown here is derived from an EMBL/GenBank/DDBJ whole genome shotgun (WGS) entry which is preliminary data.</text>
</comment>
<name>A0A8J6BUG3_ZIZPA</name>
<reference evidence="2" key="1">
    <citation type="journal article" date="2021" name="bioRxiv">
        <title>Whole Genome Assembly and Annotation of Northern Wild Rice, Zizania palustris L., Supports a Whole Genome Duplication in the Zizania Genus.</title>
        <authorList>
            <person name="Haas M."/>
            <person name="Kono T."/>
            <person name="Macchietto M."/>
            <person name="Millas R."/>
            <person name="McGilp L."/>
            <person name="Shao M."/>
            <person name="Duquette J."/>
            <person name="Hirsch C.N."/>
            <person name="Kimball J."/>
        </authorList>
    </citation>
    <scope>NUCLEOTIDE SEQUENCE</scope>
    <source>
        <tissue evidence="2">Fresh leaf tissue</tissue>
    </source>
</reference>
<dbReference type="EMBL" id="JAAALK010000079">
    <property type="protein sequence ID" value="KAG8095804.1"/>
    <property type="molecule type" value="Genomic_DNA"/>
</dbReference>
<evidence type="ECO:0000256" key="1">
    <source>
        <dbReference type="SAM" id="MobiDB-lite"/>
    </source>
</evidence>
<evidence type="ECO:0000313" key="2">
    <source>
        <dbReference type="EMBL" id="KAG8095804.1"/>
    </source>
</evidence>
<dbReference type="Proteomes" id="UP000729402">
    <property type="component" value="Unassembled WGS sequence"/>
</dbReference>
<feature type="compositionally biased region" description="Basic and acidic residues" evidence="1">
    <location>
        <begin position="48"/>
        <end position="82"/>
    </location>
</feature>
<reference evidence="2" key="2">
    <citation type="submission" date="2021-02" db="EMBL/GenBank/DDBJ databases">
        <authorList>
            <person name="Kimball J.A."/>
            <person name="Haas M.W."/>
            <person name="Macchietto M."/>
            <person name="Kono T."/>
            <person name="Duquette J."/>
            <person name="Shao M."/>
        </authorList>
    </citation>
    <scope>NUCLEOTIDE SEQUENCE</scope>
    <source>
        <tissue evidence="2">Fresh leaf tissue</tissue>
    </source>
</reference>
<protein>
    <submittedName>
        <fullName evidence="2">Uncharacterized protein</fullName>
    </submittedName>
</protein>
<gene>
    <name evidence="2" type="ORF">GUJ93_ZPchr0013g36642</name>
</gene>